<accession>A0A1E5UJU5</accession>
<dbReference type="AlphaFoldDB" id="A0A1E5UJU5"/>
<keyword evidence="2" id="KW-1185">Reference proteome</keyword>
<organism evidence="1 2">
    <name type="scientific">Dichanthelium oligosanthes</name>
    <dbReference type="NCBI Taxonomy" id="888268"/>
    <lineage>
        <taxon>Eukaryota</taxon>
        <taxon>Viridiplantae</taxon>
        <taxon>Streptophyta</taxon>
        <taxon>Embryophyta</taxon>
        <taxon>Tracheophyta</taxon>
        <taxon>Spermatophyta</taxon>
        <taxon>Magnoliopsida</taxon>
        <taxon>Liliopsida</taxon>
        <taxon>Poales</taxon>
        <taxon>Poaceae</taxon>
        <taxon>PACMAD clade</taxon>
        <taxon>Panicoideae</taxon>
        <taxon>Panicodae</taxon>
        <taxon>Paniceae</taxon>
        <taxon>Dichantheliinae</taxon>
        <taxon>Dichanthelium</taxon>
    </lineage>
</organism>
<comment type="caution">
    <text evidence="1">The sequence shown here is derived from an EMBL/GenBank/DDBJ whole genome shotgun (WGS) entry which is preliminary data.</text>
</comment>
<protein>
    <submittedName>
        <fullName evidence="1">Uncharacterized protein</fullName>
    </submittedName>
</protein>
<reference evidence="1 2" key="1">
    <citation type="submission" date="2016-09" db="EMBL/GenBank/DDBJ databases">
        <title>The draft genome of Dichanthelium oligosanthes: A C3 panicoid grass species.</title>
        <authorList>
            <person name="Studer A.J."/>
            <person name="Schnable J.C."/>
            <person name="Brutnell T.P."/>
        </authorList>
    </citation>
    <scope>NUCLEOTIDE SEQUENCE [LARGE SCALE GENOMIC DNA]</scope>
    <source>
        <strain evidence="2">cv. Kellogg 1175</strain>
        <tissue evidence="1">Leaf</tissue>
    </source>
</reference>
<gene>
    <name evidence="1" type="ORF">BAE44_0025832</name>
</gene>
<name>A0A1E5UJU5_9POAL</name>
<dbReference type="EMBL" id="LWDX02074364">
    <property type="protein sequence ID" value="OEL13149.1"/>
    <property type="molecule type" value="Genomic_DNA"/>
</dbReference>
<dbReference type="Proteomes" id="UP000095767">
    <property type="component" value="Unassembled WGS sequence"/>
</dbReference>
<sequence>MRAMMMIGYGGFDDLDHNEVEDIVLNIDPPHPSIQTAQPSFECWASNRIDVHVNGDDDKYGATRAVMYQHAWDSPRRVGPP</sequence>
<evidence type="ECO:0000313" key="1">
    <source>
        <dbReference type="EMBL" id="OEL13149.1"/>
    </source>
</evidence>
<evidence type="ECO:0000313" key="2">
    <source>
        <dbReference type="Proteomes" id="UP000095767"/>
    </source>
</evidence>
<proteinExistence type="predicted"/>